<accession>A0AAE4R1D1</accession>
<feature type="transmembrane region" description="Helical" evidence="1">
    <location>
        <begin position="5"/>
        <end position="23"/>
    </location>
</feature>
<feature type="transmembrane region" description="Helical" evidence="1">
    <location>
        <begin position="35"/>
        <end position="56"/>
    </location>
</feature>
<keyword evidence="1" id="KW-0812">Transmembrane</keyword>
<proteinExistence type="predicted"/>
<comment type="caution">
    <text evidence="2">The sequence shown here is derived from an EMBL/GenBank/DDBJ whole genome shotgun (WGS) entry which is preliminary data.</text>
</comment>
<name>A0AAE4R1D1_9ACTN</name>
<reference evidence="2" key="1">
    <citation type="submission" date="2023-10" db="EMBL/GenBank/DDBJ databases">
        <title>Development of a sustainable strategy for remediation of hydrocarbon-contaminated territories based on the waste exchange concept.</title>
        <authorList>
            <person name="Krivoruchko A."/>
        </authorList>
    </citation>
    <scope>NUCLEOTIDE SEQUENCE</scope>
    <source>
        <strain evidence="2">IEGM 1175</strain>
    </source>
</reference>
<dbReference type="Pfam" id="PF11255">
    <property type="entry name" value="DUF3054"/>
    <property type="match status" value="1"/>
</dbReference>
<organism evidence="2 3">
    <name type="scientific">Dietzia maris</name>
    <dbReference type="NCBI Taxonomy" id="37915"/>
    <lineage>
        <taxon>Bacteria</taxon>
        <taxon>Bacillati</taxon>
        <taxon>Actinomycetota</taxon>
        <taxon>Actinomycetes</taxon>
        <taxon>Mycobacteriales</taxon>
        <taxon>Dietziaceae</taxon>
        <taxon>Dietzia</taxon>
    </lineage>
</organism>
<keyword evidence="1" id="KW-0472">Membrane</keyword>
<dbReference type="AlphaFoldDB" id="A0AAE4R1D1"/>
<sequence>MSRVAVPVMIVLDAVLVVVFSTFGRGAHSEGLGVAQVWGTAWPFLIGLAVGWLILLTTRRPPAAVGSGVLLWLATLVVGMVIRGLGDGRVPHWSFMVVAGVVTAVLLIGWRAIRAAVVRRREPAPR</sequence>
<dbReference type="GeneID" id="97418687"/>
<keyword evidence="1" id="KW-1133">Transmembrane helix</keyword>
<protein>
    <submittedName>
        <fullName evidence="2">DUF3054 domain-containing protein</fullName>
    </submittedName>
</protein>
<dbReference type="RefSeq" id="WP_227022187.1">
    <property type="nucleotide sequence ID" value="NZ_CANNAK010000019.1"/>
</dbReference>
<dbReference type="EMBL" id="JAWLKJ010000004">
    <property type="protein sequence ID" value="MDV6300504.1"/>
    <property type="molecule type" value="Genomic_DNA"/>
</dbReference>
<evidence type="ECO:0000256" key="1">
    <source>
        <dbReference type="SAM" id="Phobius"/>
    </source>
</evidence>
<feature type="transmembrane region" description="Helical" evidence="1">
    <location>
        <begin position="63"/>
        <end position="86"/>
    </location>
</feature>
<evidence type="ECO:0000313" key="2">
    <source>
        <dbReference type="EMBL" id="MDV6300504.1"/>
    </source>
</evidence>
<dbReference type="InterPro" id="IPR021414">
    <property type="entry name" value="DUF3054"/>
</dbReference>
<dbReference type="Proteomes" id="UP001185873">
    <property type="component" value="Unassembled WGS sequence"/>
</dbReference>
<evidence type="ECO:0000313" key="3">
    <source>
        <dbReference type="Proteomes" id="UP001185873"/>
    </source>
</evidence>
<feature type="transmembrane region" description="Helical" evidence="1">
    <location>
        <begin position="92"/>
        <end position="113"/>
    </location>
</feature>
<gene>
    <name evidence="2" type="ORF">R3P82_15450</name>
</gene>